<evidence type="ECO:0000313" key="3">
    <source>
        <dbReference type="Proteomes" id="UP000646478"/>
    </source>
</evidence>
<name>A0A916WJB3_9HYPH</name>
<dbReference type="Pfam" id="PF12616">
    <property type="entry name" value="DUF3775"/>
    <property type="match status" value="1"/>
</dbReference>
<protein>
    <recommendedName>
        <fullName evidence="4">DUF3775 domain-containing protein</fullName>
    </recommendedName>
</protein>
<evidence type="ECO:0000256" key="1">
    <source>
        <dbReference type="SAM" id="MobiDB-lite"/>
    </source>
</evidence>
<sequence>MEMTRRTALADASDVELTIPLETVCFIIMKAREYYAKDVVTEPDPGSNPSDDRGAAVLEDHKNDATEQELRSIIDNLSIDEQIDLVALMWLARNDEAAREWKTVRREAAEAHNEHTEDYFLGTPLAPDYLADALSMLDYSCVDYEAERL</sequence>
<reference evidence="2" key="2">
    <citation type="submission" date="2020-09" db="EMBL/GenBank/DDBJ databases">
        <authorList>
            <person name="Sun Q."/>
            <person name="Zhou Y."/>
        </authorList>
    </citation>
    <scope>NUCLEOTIDE SEQUENCE</scope>
    <source>
        <strain evidence="2">CGMCC 1.15082</strain>
    </source>
</reference>
<dbReference type="EMBL" id="BMHH01000020">
    <property type="protein sequence ID" value="GGB06685.1"/>
    <property type="molecule type" value="Genomic_DNA"/>
</dbReference>
<comment type="caution">
    <text evidence="2">The sequence shown here is derived from an EMBL/GenBank/DDBJ whole genome shotgun (WGS) entry which is preliminary data.</text>
</comment>
<accession>A0A916WJB3</accession>
<gene>
    <name evidence="2" type="ORF">GCM10011491_38530</name>
</gene>
<dbReference type="InterPro" id="IPR022254">
    <property type="entry name" value="DUF3775"/>
</dbReference>
<proteinExistence type="predicted"/>
<feature type="compositionally biased region" description="Basic and acidic residues" evidence="1">
    <location>
        <begin position="50"/>
        <end position="63"/>
    </location>
</feature>
<feature type="region of interest" description="Disordered" evidence="1">
    <location>
        <begin position="40"/>
        <end position="63"/>
    </location>
</feature>
<organism evidence="2 3">
    <name type="scientific">Brucella endophytica</name>
    <dbReference type="NCBI Taxonomy" id="1963359"/>
    <lineage>
        <taxon>Bacteria</taxon>
        <taxon>Pseudomonadati</taxon>
        <taxon>Pseudomonadota</taxon>
        <taxon>Alphaproteobacteria</taxon>
        <taxon>Hyphomicrobiales</taxon>
        <taxon>Brucellaceae</taxon>
        <taxon>Brucella/Ochrobactrum group</taxon>
        <taxon>Brucella</taxon>
    </lineage>
</organism>
<dbReference type="AlphaFoldDB" id="A0A916WJB3"/>
<keyword evidence="3" id="KW-1185">Reference proteome</keyword>
<evidence type="ECO:0000313" key="2">
    <source>
        <dbReference type="EMBL" id="GGB06685.1"/>
    </source>
</evidence>
<evidence type="ECO:0008006" key="4">
    <source>
        <dbReference type="Google" id="ProtNLM"/>
    </source>
</evidence>
<reference evidence="2" key="1">
    <citation type="journal article" date="2014" name="Int. J. Syst. Evol. Microbiol.">
        <title>Complete genome sequence of Corynebacterium casei LMG S-19264T (=DSM 44701T), isolated from a smear-ripened cheese.</title>
        <authorList>
            <consortium name="US DOE Joint Genome Institute (JGI-PGF)"/>
            <person name="Walter F."/>
            <person name="Albersmeier A."/>
            <person name="Kalinowski J."/>
            <person name="Ruckert C."/>
        </authorList>
    </citation>
    <scope>NUCLEOTIDE SEQUENCE</scope>
    <source>
        <strain evidence="2">CGMCC 1.15082</strain>
    </source>
</reference>
<dbReference type="Proteomes" id="UP000646478">
    <property type="component" value="Unassembled WGS sequence"/>
</dbReference>